<keyword evidence="2" id="KW-1185">Reference proteome</keyword>
<dbReference type="RefSeq" id="WP_186975608.1">
    <property type="nucleotide sequence ID" value="NZ_JACOOH010000003.1"/>
</dbReference>
<gene>
    <name evidence="1" type="ORF">H8S64_07610</name>
</gene>
<dbReference type="Proteomes" id="UP000646484">
    <property type="component" value="Unassembled WGS sequence"/>
</dbReference>
<accession>A0ABR7CZ54</accession>
<dbReference type="PANTHER" id="PTHR35532:SF5">
    <property type="entry name" value="CARBOHYDRATE-BINDING DOMAIN-CONTAINING PROTEIN"/>
    <property type="match status" value="1"/>
</dbReference>
<reference evidence="1 2" key="1">
    <citation type="submission" date="2020-08" db="EMBL/GenBank/DDBJ databases">
        <title>Genome public.</title>
        <authorList>
            <person name="Liu C."/>
            <person name="Sun Q."/>
        </authorList>
    </citation>
    <scope>NUCLEOTIDE SEQUENCE [LARGE SCALE GENOMIC DNA]</scope>
    <source>
        <strain evidence="1 2">NSJ-56</strain>
    </source>
</reference>
<dbReference type="PANTHER" id="PTHR35532">
    <property type="entry name" value="SIMILAR TO POLYHYDROXYALKANOATE DEPOLYMERASE"/>
    <property type="match status" value="1"/>
</dbReference>
<evidence type="ECO:0000313" key="1">
    <source>
        <dbReference type="EMBL" id="MBC5620960.1"/>
    </source>
</evidence>
<name>A0ABR7CZ54_9BACT</name>
<proteinExistence type="predicted"/>
<dbReference type="Gene3D" id="2.60.120.260">
    <property type="entry name" value="Galactose-binding domain-like"/>
    <property type="match status" value="1"/>
</dbReference>
<sequence>MKKIALLLVLIIPFACTRYPAGVEETLSLAGSNRGELEKVLRHYREAPADSLKYKAACFLIDNMKWHLSTEQAIFPDSSIYKWHTRIDSLYKYATGNIRDTMLNSRYYEERNYYFQIAIKKLINAMPVDTPTIKKGTFPDPKYISSAFLVSHIENAFQAWQTSPHASYLTFEQFKELILPYRAIAGYPFFENGKRLNDMFKGWLDRSTMKDILGFILRYNHYTRFIRSSLAINQWQHVGVYDLFLGYKGDCICMANNACNIFRAYGIPVVVDHNVSFREKTNRHFHCKFIDSTTNQNFYNKTFNFDTLSPYSSASPSFFRNTFGAQTNSPYMLKAEGEYLPDYFDTPCLKEVTGEYYRVTRVSLPFDKDTPNHLAFLYTFDNTPTGTAPATWGKIDKARKQVVFENVVYHTLYFPSYFRGDTLVSFASPFYIAPADSLSGSYQIVEIVPEHSTRKDTLVLLRKFPEKPYLKEQAKRMIGGRFEGANREDFSDSTLLYTIREAPILNFQEYTPEICRPFRFYRYVAPGEFPRSNMSIIEFLTDEYTPEDSLKRATPLPVFSPEVARKQKGQETYMKLHPDIAKYPNQRWGPLYNTSMQYPSYESTNEMSLKRPMKVKKIRVAPCNAENHIVIGHRYQLLYWDNEWKNAGTKIARHNYLLFNNVPSDRLYWLRDLTTGKEELPFLYHDNKQLFIYHDTIIPLKTNLLY</sequence>
<dbReference type="EMBL" id="JACOOH010000003">
    <property type="protein sequence ID" value="MBC5620960.1"/>
    <property type="molecule type" value="Genomic_DNA"/>
</dbReference>
<comment type="caution">
    <text evidence="1">The sequence shown here is derived from an EMBL/GenBank/DDBJ whole genome shotgun (WGS) entry which is preliminary data.</text>
</comment>
<evidence type="ECO:0000313" key="2">
    <source>
        <dbReference type="Proteomes" id="UP000646484"/>
    </source>
</evidence>
<evidence type="ECO:0008006" key="3">
    <source>
        <dbReference type="Google" id="ProtNLM"/>
    </source>
</evidence>
<organism evidence="1 2">
    <name type="scientific">Butyricimonas hominis</name>
    <dbReference type="NCBI Taxonomy" id="2763032"/>
    <lineage>
        <taxon>Bacteria</taxon>
        <taxon>Pseudomonadati</taxon>
        <taxon>Bacteroidota</taxon>
        <taxon>Bacteroidia</taxon>
        <taxon>Bacteroidales</taxon>
        <taxon>Odoribacteraceae</taxon>
        <taxon>Butyricimonas</taxon>
    </lineage>
</organism>
<protein>
    <recommendedName>
        <fullName evidence="3">Discoidin domain-containing protein</fullName>
    </recommendedName>
</protein>